<keyword evidence="4" id="KW-0472">Membrane</keyword>
<evidence type="ECO:0000313" key="10">
    <source>
        <dbReference type="Proteomes" id="UP000587002"/>
    </source>
</evidence>
<sequence>MRRLALLVLTAALVTACASQPDTPDGGSMEDPTSTLQQRPSMAEITARYEQMLQELRDRWASELGLTTPWVNDGDRGTAGCAEFPDVPGAEKHTLDRWRYEGGVPDDQWPRALEIADELAARYGFTEREVVLDRPGDHKVEIRDSFGGTLQITTKVNAVLRVRTGCHLVQDG</sequence>
<keyword evidence="6" id="KW-0449">Lipoprotein</keyword>
<dbReference type="AlphaFoldDB" id="A0A853AV66"/>
<dbReference type="Gene3D" id="3.30.2030.20">
    <property type="match status" value="1"/>
</dbReference>
<evidence type="ECO:0000256" key="7">
    <source>
        <dbReference type="SAM" id="MobiDB-lite"/>
    </source>
</evidence>
<name>A0A853AV66_9PSEU</name>
<feature type="region of interest" description="Disordered" evidence="7">
    <location>
        <begin position="18"/>
        <end position="40"/>
    </location>
</feature>
<organism evidence="9 10">
    <name type="scientific">Saccharopolyspora hordei</name>
    <dbReference type="NCBI Taxonomy" id="1838"/>
    <lineage>
        <taxon>Bacteria</taxon>
        <taxon>Bacillati</taxon>
        <taxon>Actinomycetota</taxon>
        <taxon>Actinomycetes</taxon>
        <taxon>Pseudonocardiales</taxon>
        <taxon>Pseudonocardiaceae</taxon>
        <taxon>Saccharopolyspora</taxon>
    </lineage>
</organism>
<dbReference type="InterPro" id="IPR032018">
    <property type="entry name" value="LppA/LppB/LprP"/>
</dbReference>
<feature type="chain" id="PRO_5038605789" description="Lipoprotein" evidence="8">
    <location>
        <begin position="19"/>
        <end position="172"/>
    </location>
</feature>
<evidence type="ECO:0000256" key="2">
    <source>
        <dbReference type="ARBA" id="ARBA00022475"/>
    </source>
</evidence>
<dbReference type="EMBL" id="JACCFJ010000001">
    <property type="protein sequence ID" value="NYI86539.1"/>
    <property type="molecule type" value="Genomic_DNA"/>
</dbReference>
<evidence type="ECO:0008006" key="11">
    <source>
        <dbReference type="Google" id="ProtNLM"/>
    </source>
</evidence>
<dbReference type="Proteomes" id="UP000587002">
    <property type="component" value="Unassembled WGS sequence"/>
</dbReference>
<evidence type="ECO:0000256" key="3">
    <source>
        <dbReference type="ARBA" id="ARBA00022729"/>
    </source>
</evidence>
<protein>
    <recommendedName>
        <fullName evidence="11">Lipoprotein</fullName>
    </recommendedName>
</protein>
<feature type="signal peptide" evidence="8">
    <location>
        <begin position="1"/>
        <end position="18"/>
    </location>
</feature>
<evidence type="ECO:0000256" key="1">
    <source>
        <dbReference type="ARBA" id="ARBA00004193"/>
    </source>
</evidence>
<feature type="compositionally biased region" description="Polar residues" evidence="7">
    <location>
        <begin position="31"/>
        <end position="40"/>
    </location>
</feature>
<dbReference type="GO" id="GO:0005886">
    <property type="term" value="C:plasma membrane"/>
    <property type="evidence" value="ECO:0007669"/>
    <property type="project" value="UniProtKB-SubCell"/>
</dbReference>
<dbReference type="RefSeq" id="WP_179724291.1">
    <property type="nucleotide sequence ID" value="NZ_BAABFH010000001.1"/>
</dbReference>
<comment type="caution">
    <text evidence="9">The sequence shown here is derived from an EMBL/GenBank/DDBJ whole genome shotgun (WGS) entry which is preliminary data.</text>
</comment>
<dbReference type="PROSITE" id="PS51257">
    <property type="entry name" value="PROKAR_LIPOPROTEIN"/>
    <property type="match status" value="1"/>
</dbReference>
<reference evidence="9 10" key="1">
    <citation type="submission" date="2020-07" db="EMBL/GenBank/DDBJ databases">
        <title>Sequencing the genomes of 1000 actinobacteria strains.</title>
        <authorList>
            <person name="Klenk H.-P."/>
        </authorList>
    </citation>
    <scope>NUCLEOTIDE SEQUENCE [LARGE SCALE GENOMIC DNA]</scope>
    <source>
        <strain evidence="9 10">DSM 44065</strain>
    </source>
</reference>
<gene>
    <name evidence="9" type="ORF">HNR68_005169</name>
</gene>
<keyword evidence="10" id="KW-1185">Reference proteome</keyword>
<evidence type="ECO:0000256" key="4">
    <source>
        <dbReference type="ARBA" id="ARBA00023136"/>
    </source>
</evidence>
<dbReference type="Pfam" id="PF16708">
    <property type="entry name" value="LppA"/>
    <property type="match status" value="1"/>
</dbReference>
<keyword evidence="3 8" id="KW-0732">Signal</keyword>
<evidence type="ECO:0000256" key="6">
    <source>
        <dbReference type="ARBA" id="ARBA00023288"/>
    </source>
</evidence>
<accession>A0A853AV66</accession>
<keyword evidence="2" id="KW-1003">Cell membrane</keyword>
<keyword evidence="5" id="KW-0564">Palmitate</keyword>
<evidence type="ECO:0000256" key="8">
    <source>
        <dbReference type="SAM" id="SignalP"/>
    </source>
</evidence>
<evidence type="ECO:0000256" key="5">
    <source>
        <dbReference type="ARBA" id="ARBA00023139"/>
    </source>
</evidence>
<evidence type="ECO:0000313" key="9">
    <source>
        <dbReference type="EMBL" id="NYI86539.1"/>
    </source>
</evidence>
<proteinExistence type="predicted"/>
<comment type="subcellular location">
    <subcellularLocation>
        <location evidence="1">Cell membrane</location>
        <topology evidence="1">Lipid-anchor</topology>
    </subcellularLocation>
</comment>